<evidence type="ECO:0000259" key="3">
    <source>
        <dbReference type="Pfam" id="PF08401"/>
    </source>
</evidence>
<dbReference type="Pfam" id="PF06114">
    <property type="entry name" value="Peptidase_M78"/>
    <property type="match status" value="1"/>
</dbReference>
<evidence type="ECO:0000256" key="1">
    <source>
        <dbReference type="SAM" id="MobiDB-lite"/>
    </source>
</evidence>
<evidence type="ECO:0000259" key="2">
    <source>
        <dbReference type="Pfam" id="PF06114"/>
    </source>
</evidence>
<feature type="domain" description="IrrE N-terminal-like" evidence="2">
    <location>
        <begin position="177"/>
        <end position="253"/>
    </location>
</feature>
<dbReference type="InterPro" id="IPR013610">
    <property type="entry name" value="ArdC_N"/>
</dbReference>
<feature type="domain" description="N-terminal" evidence="3">
    <location>
        <begin position="16"/>
        <end position="131"/>
    </location>
</feature>
<protein>
    <submittedName>
        <fullName evidence="4">Uncharacterized protein</fullName>
    </submittedName>
</protein>
<organism evidence="4 5">
    <name type="scientific">Butyrivibrio hungatei</name>
    <dbReference type="NCBI Taxonomy" id="185008"/>
    <lineage>
        <taxon>Bacteria</taxon>
        <taxon>Bacillati</taxon>
        <taxon>Bacillota</taxon>
        <taxon>Clostridia</taxon>
        <taxon>Lachnospirales</taxon>
        <taxon>Lachnospiraceae</taxon>
        <taxon>Butyrivibrio</taxon>
    </lineage>
</organism>
<dbReference type="GO" id="GO:0003697">
    <property type="term" value="F:single-stranded DNA binding"/>
    <property type="evidence" value="ECO:0007669"/>
    <property type="project" value="InterPro"/>
</dbReference>
<dbReference type="RefSeq" id="WP_074462447.1">
    <property type="nucleotide sequence ID" value="NZ_FMUR01000010.1"/>
</dbReference>
<evidence type="ECO:0000313" key="4">
    <source>
        <dbReference type="EMBL" id="SCY23644.1"/>
    </source>
</evidence>
<gene>
    <name evidence="4" type="ORF">SAMN02910451_01867</name>
</gene>
<keyword evidence="5" id="KW-1185">Reference proteome</keyword>
<sequence length="429" mass="47848">MAYDKNNFDPKVAAEARKKEMEEITTKLEKGVKDIFSSDNFKDYLNFCAKLPRYSVNNQILIMMQKPDATMCQSFTGWKDMNRHVVKGEKGIRILAPAPYKMEREQDKLDANGRAILDKDGEPVKEKVEVTINAFKPVSTFDVSQTDGDPLPTLGIAELTGSVDGYKTLLDAITEVVPVPITFENIESGAKGYFHLEDNRIAVQEGMSEAQTVKTIIHEAAHQALHSKDALEASGEKKSKNQKETEAESVAYVVCQHYGIDTSDYSFGYVASWSEGKEVPELKASLDTIRRTASEMIQKIDDKVQALTTVKEIDEFMEVHGDELPFADPEADQPVGYIKITPPVDFSDFKNDKKITLTAETKAESKENAEESKEKKDETKEIAKAEKKPASRESAKKTSVKDKLTAGKEKVSKTNKTKTEPKKDLQAAM</sequence>
<dbReference type="Gene3D" id="1.10.10.2910">
    <property type="match status" value="1"/>
</dbReference>
<dbReference type="OrthoDB" id="9803716at2"/>
<dbReference type="InterPro" id="IPR010359">
    <property type="entry name" value="IrrE_HExxH"/>
</dbReference>
<dbReference type="Pfam" id="PF08401">
    <property type="entry name" value="ArdcN"/>
    <property type="match status" value="1"/>
</dbReference>
<accession>A0A1G5E9F5</accession>
<feature type="region of interest" description="Disordered" evidence="1">
    <location>
        <begin position="360"/>
        <end position="429"/>
    </location>
</feature>
<dbReference type="AlphaFoldDB" id="A0A1G5E9F5"/>
<proteinExistence type="predicted"/>
<evidence type="ECO:0000313" key="5">
    <source>
        <dbReference type="Proteomes" id="UP000183047"/>
    </source>
</evidence>
<name>A0A1G5E9F5_9FIRM</name>
<reference evidence="5" key="1">
    <citation type="submission" date="2016-10" db="EMBL/GenBank/DDBJ databases">
        <authorList>
            <person name="Varghese N."/>
            <person name="Submissions S."/>
        </authorList>
    </citation>
    <scope>NUCLEOTIDE SEQUENCE [LARGE SCALE GENOMIC DNA]</scope>
    <source>
        <strain evidence="5">XBD2006</strain>
    </source>
</reference>
<dbReference type="EMBL" id="FMUR01000010">
    <property type="protein sequence ID" value="SCY23644.1"/>
    <property type="molecule type" value="Genomic_DNA"/>
</dbReference>
<dbReference type="Proteomes" id="UP000183047">
    <property type="component" value="Unassembled WGS sequence"/>
</dbReference>